<reference evidence="7" key="1">
    <citation type="submission" date="2025-08" db="UniProtKB">
        <authorList>
            <consortium name="RefSeq"/>
        </authorList>
    </citation>
    <scope>IDENTIFICATION</scope>
    <source>
        <strain evidence="7">Ishihara</strain>
        <tissue evidence="7">Whole body</tissue>
    </source>
</reference>
<dbReference type="Pfam" id="PF25106">
    <property type="entry name" value="VWA_4"/>
    <property type="match status" value="1"/>
</dbReference>
<sequence length="386" mass="43225">MLRRIYPVATLLIVADIVMKASCTEKGSLTFIICDNKSMKAEIEMIKDNLKTVFNGKSSVISNMVLVTFNRSDALVKMVATTLNEMQKALEDVYTHNTNPDHDCQESSMKALITALHKSNRGSHVYLFTNAAPKNYQKLDNVQELCQKKQSQISFVTIKKKITLTDKHSIKSKDVYRKIAEVCSGLAIELNENEFSSSIFPFISEFVSGENVIIVAKTLPAGVSNVISYDVDDRIEHVIVSASGKKVEITKTEHVGVIQSIISYNNVQATKLFDTKPGRYSVILKNPSETSVLIMGRSDFFFNHGFSKLKPKSFNETYPQPLIDVDVHFLSVLVTDERQTVDITKAQILGMDDEPLIPDLPLTKISKDFYITQSFVTPTEMFKVAS</sequence>
<feature type="chain" id="PRO_5039892116" evidence="4">
    <location>
        <begin position="24"/>
        <end position="386"/>
    </location>
</feature>
<evidence type="ECO:0000256" key="4">
    <source>
        <dbReference type="SAM" id="SignalP"/>
    </source>
</evidence>
<name>A0A9J7EA87_SPOLT</name>
<evidence type="ECO:0000313" key="6">
    <source>
        <dbReference type="Proteomes" id="UP000301870"/>
    </source>
</evidence>
<comment type="subcellular location">
    <subcellularLocation>
        <location evidence="1">Secreted</location>
    </subcellularLocation>
</comment>
<feature type="signal peptide" evidence="4">
    <location>
        <begin position="1"/>
        <end position="23"/>
    </location>
</feature>
<evidence type="ECO:0000259" key="5">
    <source>
        <dbReference type="Pfam" id="PF25106"/>
    </source>
</evidence>
<accession>A0A9J7EA87</accession>
<keyword evidence="6" id="KW-1185">Reference proteome</keyword>
<dbReference type="Proteomes" id="UP000301870">
    <property type="component" value="Chromosome 18"/>
</dbReference>
<dbReference type="OrthoDB" id="5985519at2759"/>
<dbReference type="PANTHER" id="PTHR14905">
    <property type="entry name" value="NG37"/>
    <property type="match status" value="1"/>
</dbReference>
<evidence type="ECO:0000256" key="2">
    <source>
        <dbReference type="ARBA" id="ARBA00022525"/>
    </source>
</evidence>
<proteinExistence type="predicted"/>
<dbReference type="KEGG" id="sliu:111354615"/>
<dbReference type="InterPro" id="IPR056861">
    <property type="entry name" value="HMCN1-like_VWA"/>
</dbReference>
<gene>
    <name evidence="7" type="primary">LOC111354615</name>
</gene>
<feature type="domain" description="Hemicentin-1-like von Willebrand factor A" evidence="5">
    <location>
        <begin position="28"/>
        <end position="191"/>
    </location>
</feature>
<keyword evidence="3 4" id="KW-0732">Signal</keyword>
<dbReference type="RefSeq" id="XP_022823929.1">
    <property type="nucleotide sequence ID" value="XM_022968161.1"/>
</dbReference>
<evidence type="ECO:0000256" key="1">
    <source>
        <dbReference type="ARBA" id="ARBA00004613"/>
    </source>
</evidence>
<keyword evidence="2" id="KW-0964">Secreted</keyword>
<organism evidence="6 7">
    <name type="scientific">Spodoptera litura</name>
    <name type="common">Asian cotton leafworm</name>
    <dbReference type="NCBI Taxonomy" id="69820"/>
    <lineage>
        <taxon>Eukaryota</taxon>
        <taxon>Metazoa</taxon>
        <taxon>Ecdysozoa</taxon>
        <taxon>Arthropoda</taxon>
        <taxon>Hexapoda</taxon>
        <taxon>Insecta</taxon>
        <taxon>Pterygota</taxon>
        <taxon>Neoptera</taxon>
        <taxon>Endopterygota</taxon>
        <taxon>Lepidoptera</taxon>
        <taxon>Glossata</taxon>
        <taxon>Ditrysia</taxon>
        <taxon>Noctuoidea</taxon>
        <taxon>Noctuidae</taxon>
        <taxon>Amphipyrinae</taxon>
        <taxon>Spodoptera</taxon>
    </lineage>
</organism>
<protein>
    <submittedName>
        <fullName evidence="7">Uncharacterized protein LOC111354615</fullName>
    </submittedName>
</protein>
<dbReference type="InterPro" id="IPR052577">
    <property type="entry name" value="VWA7"/>
</dbReference>
<dbReference type="GeneID" id="111354615"/>
<evidence type="ECO:0000256" key="3">
    <source>
        <dbReference type="ARBA" id="ARBA00022729"/>
    </source>
</evidence>
<dbReference type="AlphaFoldDB" id="A0A9J7EA87"/>
<dbReference type="PANTHER" id="PTHR14905:SF7">
    <property type="entry name" value="VON WILLEBRAND FACTOR A DOMAIN-CONTAINING PROTEIN 7"/>
    <property type="match status" value="1"/>
</dbReference>
<evidence type="ECO:0000313" key="7">
    <source>
        <dbReference type="RefSeq" id="XP_022823929.1"/>
    </source>
</evidence>